<dbReference type="PANTHER" id="PTHR23183:SF0">
    <property type="entry name" value="NUCLEOLAR PROTEIN 14"/>
    <property type="match status" value="1"/>
</dbReference>
<evidence type="ECO:0000256" key="3">
    <source>
        <dbReference type="ARBA" id="ARBA00022517"/>
    </source>
</evidence>
<keyword evidence="3" id="KW-0690">Ribosome biogenesis</keyword>
<feature type="compositionally biased region" description="Basic and acidic residues" evidence="7">
    <location>
        <begin position="37"/>
        <end position="52"/>
    </location>
</feature>
<feature type="compositionally biased region" description="Acidic residues" evidence="7">
    <location>
        <begin position="198"/>
        <end position="207"/>
    </location>
</feature>
<keyword evidence="4" id="KW-0698">rRNA processing</keyword>
<dbReference type="GO" id="GO:0032040">
    <property type="term" value="C:small-subunit processome"/>
    <property type="evidence" value="ECO:0007669"/>
    <property type="project" value="InterPro"/>
</dbReference>
<gene>
    <name evidence="8" type="ORF">NEOLEDRAFT_1175114</name>
</gene>
<comment type="subcellular location">
    <subcellularLocation>
        <location evidence="1">Nucleus</location>
        <location evidence="1">Nucleolus</location>
    </subcellularLocation>
</comment>
<feature type="region of interest" description="Disordered" evidence="7">
    <location>
        <begin position="196"/>
        <end position="250"/>
    </location>
</feature>
<proteinExistence type="inferred from homology"/>
<protein>
    <submittedName>
        <fullName evidence="8">Nop14-like protein</fullName>
    </submittedName>
</protein>
<feature type="compositionally biased region" description="Basic and acidic residues" evidence="7">
    <location>
        <begin position="892"/>
        <end position="905"/>
    </location>
</feature>
<keyword evidence="5" id="KW-0539">Nucleus</keyword>
<dbReference type="GO" id="GO:0030692">
    <property type="term" value="C:Noc4p-Nop14p complex"/>
    <property type="evidence" value="ECO:0007669"/>
    <property type="project" value="TreeGrafter"/>
</dbReference>
<evidence type="ECO:0000256" key="1">
    <source>
        <dbReference type="ARBA" id="ARBA00004604"/>
    </source>
</evidence>
<feature type="region of interest" description="Disordered" evidence="7">
    <location>
        <begin position="130"/>
        <end position="149"/>
    </location>
</feature>
<keyword evidence="9" id="KW-1185">Reference proteome</keyword>
<dbReference type="InterPro" id="IPR007276">
    <property type="entry name" value="Nop14"/>
</dbReference>
<reference evidence="8 9" key="1">
    <citation type="journal article" date="2016" name="Mol. Biol. Evol.">
        <title>Comparative Genomics of Early-Diverging Mushroom-Forming Fungi Provides Insights into the Origins of Lignocellulose Decay Capabilities.</title>
        <authorList>
            <person name="Nagy L.G."/>
            <person name="Riley R."/>
            <person name="Tritt A."/>
            <person name="Adam C."/>
            <person name="Daum C."/>
            <person name="Floudas D."/>
            <person name="Sun H."/>
            <person name="Yadav J.S."/>
            <person name="Pangilinan J."/>
            <person name="Larsson K.H."/>
            <person name="Matsuura K."/>
            <person name="Barry K."/>
            <person name="Labutti K."/>
            <person name="Kuo R."/>
            <person name="Ohm R.A."/>
            <person name="Bhattacharya S.S."/>
            <person name="Shirouzu T."/>
            <person name="Yoshinaga Y."/>
            <person name="Martin F.M."/>
            <person name="Grigoriev I.V."/>
            <person name="Hibbett D.S."/>
        </authorList>
    </citation>
    <scope>NUCLEOTIDE SEQUENCE [LARGE SCALE GENOMIC DNA]</scope>
    <source>
        <strain evidence="8 9">HHB14362 ss-1</strain>
    </source>
</reference>
<evidence type="ECO:0000256" key="6">
    <source>
        <dbReference type="ARBA" id="ARBA00024695"/>
    </source>
</evidence>
<dbReference type="STRING" id="1314782.A0A165VAU4"/>
<evidence type="ECO:0000256" key="5">
    <source>
        <dbReference type="ARBA" id="ARBA00023242"/>
    </source>
</evidence>
<evidence type="ECO:0000256" key="2">
    <source>
        <dbReference type="ARBA" id="ARBA00007466"/>
    </source>
</evidence>
<feature type="region of interest" description="Disordered" evidence="7">
    <location>
        <begin position="886"/>
        <end position="915"/>
    </location>
</feature>
<feature type="compositionally biased region" description="Basic and acidic residues" evidence="7">
    <location>
        <begin position="130"/>
        <end position="140"/>
    </location>
</feature>
<dbReference type="Pfam" id="PF04147">
    <property type="entry name" value="Nop14"/>
    <property type="match status" value="1"/>
</dbReference>
<sequence>MGKGSQLTQLKSAISQAGLAGRPPPSKKRKRTQSKTDQADKDKKAAKLKEIQQKLNPFDVKVTKLKHDVGGRKIKGVMGKPAQSRQAGIEERKHTLLKEYETKNHAGGIVDRRFGENDPSMSLEERMLERFTKERQRTSKGDLFNLEDDGDMELTHYGQSLSKLDDFEDVGLELDEDEEETRGQIDSETVKAVHFGGFEDEDEEGGDGEASLLPPRKKSKAEVMAEVMAKSKEHKYRRQAEKEEDESLRAQLDDDFDSLRSLLYSAPTQPAPADKPVSELLGTSERDAEYDALIRALAFEARAKPKDRTKTEEELALEEKVRLEEKERRRVRRMQGLDSDGSGEEGEGGRRGKKRAGGGDDLEDDFYDEMGAEWGVGGVGKGLREEGVGSASEEEDGGEEASASEEEEKSDEEDEGEWVSDDGTDEDEEVEEGEQEDLVALSKTKSSGKNGKNNSKGDNGKRKELPYTFPAPETHEKFLEIVEDIEDEDVPTVIQRIRTLYHPSLAEGNKFKLQALSNVLIDHILYITSPPDPRFPLLSALLPHLAALTQQYPIPVAEHFRSKLSLMHKNLKRGLSSGSLDPSSKTWPGLPELSLLRVIGLVWPTSDMKHPVVSPARLLMGAYLGLARVRTLADVASGLFLCTLFLQYEARSKRFVPEAVNFAINAVLHLAPSGYKDVKDVPGWFPCLDFQSELCKPLMISHKQVKKLGLEVEKPDLGRMLVGEVLSEQEKVDLLALALDLLGRFAEIYKGIEGFIELYDPILQVLEHIESHRLPQSLKDRLTKSIDMLTRILKFSRQARRPLQLQAHKPIPIPSYVPKFESSSSNYFRNRDPDHERNEAAKLRRQYKQEKKGALRELRKDARFLAGVQQMEQMEKDKRYGQRMKQVFGSIESERAEQKAMEREKKREKKRAEKK</sequence>
<evidence type="ECO:0000256" key="4">
    <source>
        <dbReference type="ARBA" id="ARBA00022552"/>
    </source>
</evidence>
<evidence type="ECO:0000313" key="9">
    <source>
        <dbReference type="Proteomes" id="UP000076761"/>
    </source>
</evidence>
<evidence type="ECO:0000256" key="7">
    <source>
        <dbReference type="SAM" id="MobiDB-lite"/>
    </source>
</evidence>
<dbReference type="FunCoup" id="A0A165VAU4">
    <property type="interactions" value="687"/>
</dbReference>
<dbReference type="InParanoid" id="A0A165VAU4"/>
<feature type="region of interest" description="Disordered" evidence="7">
    <location>
        <begin position="1"/>
        <end position="52"/>
    </location>
</feature>
<dbReference type="AlphaFoldDB" id="A0A165VAU4"/>
<dbReference type="OrthoDB" id="441771at2759"/>
<dbReference type="Proteomes" id="UP000076761">
    <property type="component" value="Unassembled WGS sequence"/>
</dbReference>
<organism evidence="8 9">
    <name type="scientific">Neolentinus lepideus HHB14362 ss-1</name>
    <dbReference type="NCBI Taxonomy" id="1314782"/>
    <lineage>
        <taxon>Eukaryota</taxon>
        <taxon>Fungi</taxon>
        <taxon>Dikarya</taxon>
        <taxon>Basidiomycota</taxon>
        <taxon>Agaricomycotina</taxon>
        <taxon>Agaricomycetes</taxon>
        <taxon>Gloeophyllales</taxon>
        <taxon>Gloeophyllaceae</taxon>
        <taxon>Neolentinus</taxon>
    </lineage>
</organism>
<comment type="function">
    <text evidence="6">Involved in nucleolar processing of pre-18S ribosomal RNA. Has a role in the nuclear export of 40S pre-ribosomal subunit to the cytoplasm.</text>
</comment>
<comment type="similarity">
    <text evidence="2">Belongs to the NOP14 family.</text>
</comment>
<dbReference type="GO" id="GO:0030490">
    <property type="term" value="P:maturation of SSU-rRNA"/>
    <property type="evidence" value="ECO:0007669"/>
    <property type="project" value="TreeGrafter"/>
</dbReference>
<evidence type="ECO:0000313" key="8">
    <source>
        <dbReference type="EMBL" id="KZT29420.1"/>
    </source>
</evidence>
<dbReference type="EMBL" id="KV425554">
    <property type="protein sequence ID" value="KZT29420.1"/>
    <property type="molecule type" value="Genomic_DNA"/>
</dbReference>
<accession>A0A165VAU4</accession>
<feature type="region of interest" description="Disordered" evidence="7">
    <location>
        <begin position="301"/>
        <end position="468"/>
    </location>
</feature>
<name>A0A165VAU4_9AGAM</name>
<feature type="compositionally biased region" description="Low complexity" evidence="7">
    <location>
        <begin position="442"/>
        <end position="457"/>
    </location>
</feature>
<feature type="compositionally biased region" description="Acidic residues" evidence="7">
    <location>
        <begin position="360"/>
        <end position="371"/>
    </location>
</feature>
<feature type="compositionally biased region" description="Basic residues" evidence="7">
    <location>
        <begin position="906"/>
        <end position="915"/>
    </location>
</feature>
<feature type="compositionally biased region" description="Basic and acidic residues" evidence="7">
    <location>
        <begin position="301"/>
        <end position="328"/>
    </location>
</feature>
<feature type="compositionally biased region" description="Acidic residues" evidence="7">
    <location>
        <begin position="392"/>
        <end position="437"/>
    </location>
</feature>
<dbReference type="PANTHER" id="PTHR23183">
    <property type="entry name" value="NOP14"/>
    <property type="match status" value="1"/>
</dbReference>
<feature type="compositionally biased region" description="Polar residues" evidence="7">
    <location>
        <begin position="1"/>
        <end position="15"/>
    </location>
</feature>